<dbReference type="Pfam" id="PF03470">
    <property type="entry name" value="zf-XS"/>
    <property type="match status" value="1"/>
</dbReference>
<dbReference type="GO" id="GO:2000028">
    <property type="term" value="P:regulation of photoperiodism, flowering"/>
    <property type="evidence" value="ECO:0007669"/>
    <property type="project" value="EnsemblPlants"/>
</dbReference>
<evidence type="ECO:0000256" key="1">
    <source>
        <dbReference type="ARBA" id="ARBA00023054"/>
    </source>
</evidence>
<dbReference type="PANTHER" id="PTHR46602">
    <property type="entry name" value="PROTEIN SUPPRESSOR OF GENE SILENCING 3"/>
    <property type="match status" value="1"/>
</dbReference>
<dbReference type="GO" id="GO:0003725">
    <property type="term" value="F:double-stranded RNA binding"/>
    <property type="evidence" value="ECO:0007669"/>
    <property type="project" value="EnsemblPlants"/>
</dbReference>
<evidence type="ECO:0000256" key="3">
    <source>
        <dbReference type="ARBA" id="ARBA00024022"/>
    </source>
</evidence>
<protein>
    <recommendedName>
        <fullName evidence="10">XS domain-containing protein</fullName>
    </recommendedName>
</protein>
<dbReference type="GO" id="GO:0035278">
    <property type="term" value="P:miRNA-mediated gene silencing by inhibition of translation"/>
    <property type="evidence" value="ECO:0007669"/>
    <property type="project" value="EnsemblPlants"/>
</dbReference>
<dbReference type="GO" id="GO:0140693">
    <property type="term" value="F:molecular condensate scaffold activity"/>
    <property type="evidence" value="ECO:0007669"/>
    <property type="project" value="EnsemblPlants"/>
</dbReference>
<dbReference type="GO" id="GO:0042742">
    <property type="term" value="P:defense response to bacterium"/>
    <property type="evidence" value="ECO:0007669"/>
    <property type="project" value="EnsemblPlants"/>
</dbReference>
<dbReference type="Gene3D" id="3.30.70.2890">
    <property type="entry name" value="XS domain"/>
    <property type="match status" value="1"/>
</dbReference>
<dbReference type="GO" id="GO:0009616">
    <property type="term" value="P:RNAi-mediated antiviral immune response"/>
    <property type="evidence" value="ECO:0007669"/>
    <property type="project" value="EnsemblPlants"/>
</dbReference>
<dbReference type="GO" id="GO:1905172">
    <property type="term" value="F:RISC complex binding"/>
    <property type="evidence" value="ECO:0007669"/>
    <property type="project" value="EnsemblPlants"/>
</dbReference>
<gene>
    <name evidence="8" type="ORF">A4U43_C02F5950</name>
</gene>
<evidence type="ECO:0000256" key="2">
    <source>
        <dbReference type="ARBA" id="ARBA00023158"/>
    </source>
</evidence>
<dbReference type="AlphaFoldDB" id="A0A5P1FH02"/>
<dbReference type="GO" id="GO:1900248">
    <property type="term" value="P:negative regulation of cytoplasmic translational elongation"/>
    <property type="evidence" value="ECO:0007669"/>
    <property type="project" value="EnsemblPlants"/>
</dbReference>
<dbReference type="GO" id="GO:0031625">
    <property type="term" value="F:ubiquitin protein ligase binding"/>
    <property type="evidence" value="ECO:0007669"/>
    <property type="project" value="EnsemblPlants"/>
</dbReference>
<dbReference type="InterPro" id="IPR038588">
    <property type="entry name" value="XS_domain_sf"/>
</dbReference>
<dbReference type="GO" id="GO:0010267">
    <property type="term" value="P:ta-siRNA processing"/>
    <property type="evidence" value="ECO:0007669"/>
    <property type="project" value="EnsemblPlants"/>
</dbReference>
<feature type="domain" description="Zinc finger-XS" evidence="7">
    <location>
        <begin position="260"/>
        <end position="298"/>
    </location>
</feature>
<evidence type="ECO:0000313" key="8">
    <source>
        <dbReference type="EMBL" id="ONK77382.1"/>
    </source>
</evidence>
<dbReference type="GO" id="GO:0070921">
    <property type="term" value="P:regulation of siRNA processing"/>
    <property type="evidence" value="ECO:0007669"/>
    <property type="project" value="EnsemblPlants"/>
</dbReference>
<proteinExistence type="inferred from homology"/>
<reference evidence="9" key="1">
    <citation type="journal article" date="2017" name="Nat. Commun.">
        <title>The asparagus genome sheds light on the origin and evolution of a young Y chromosome.</title>
        <authorList>
            <person name="Harkess A."/>
            <person name="Zhou J."/>
            <person name="Xu C."/>
            <person name="Bowers J.E."/>
            <person name="Van der Hulst R."/>
            <person name="Ayyampalayam S."/>
            <person name="Mercati F."/>
            <person name="Riccardi P."/>
            <person name="McKain M.R."/>
            <person name="Kakrana A."/>
            <person name="Tang H."/>
            <person name="Ray J."/>
            <person name="Groenendijk J."/>
            <person name="Arikit S."/>
            <person name="Mathioni S.M."/>
            <person name="Nakano M."/>
            <person name="Shan H."/>
            <person name="Telgmann-Rauber A."/>
            <person name="Kanno A."/>
            <person name="Yue Z."/>
            <person name="Chen H."/>
            <person name="Li W."/>
            <person name="Chen Y."/>
            <person name="Xu X."/>
            <person name="Zhang Y."/>
            <person name="Luo S."/>
            <person name="Chen H."/>
            <person name="Gao J."/>
            <person name="Mao Z."/>
            <person name="Pires J.C."/>
            <person name="Luo M."/>
            <person name="Kudrna D."/>
            <person name="Wing R.A."/>
            <person name="Meyers B.C."/>
            <person name="Yi K."/>
            <person name="Kong H."/>
            <person name="Lavrijsen P."/>
            <person name="Sunseri F."/>
            <person name="Falavigna A."/>
            <person name="Ye Y."/>
            <person name="Leebens-Mack J.H."/>
            <person name="Chen G."/>
        </authorList>
    </citation>
    <scope>NUCLEOTIDE SEQUENCE [LARGE SCALE GENOMIC DNA]</scope>
    <source>
        <strain evidence="9">cv. DH0086</strain>
    </source>
</reference>
<evidence type="ECO:0000313" key="9">
    <source>
        <dbReference type="Proteomes" id="UP000243459"/>
    </source>
</evidence>
<sequence length="660" mass="74887">MSARKGGGNSFFAGNAGGSSKGKGIDQLNHDMAKVSMDPTQEGEWEVKGKKSKNRGGAQKMSGGPAPAPNAWGANGGYGRASGNNWPQTGNVGAGRAAGNSWANAGNNSSPARGPGNWAQAVGRPAGRGYSKPQPAPRTWESTYMAPPPPNVPPPLHNGWNWGARTGASGSQVKDDESSNHPQDGYDSESDMARDEHDVVSDDDELLEDSDDDLSDEYDSDVSQKSHETRKNNKWFKGFFEALDKLTIEEISEPTRQWHCPACQKGPGAIDWYRGLQPLMTHAKTKGAKRAQLHRELAKLLDEELRRKGTSIIPSGEAFGKWRGLRETTTDHEIVWPPMVVVMNTLLEIDDNEKWIGMGNQELLEYFSTYAAKKARHSYGPNGHRGMSILMFEPTAMGYLEAERLHKHFSEQGTDKDAWERRRVLFYPGGKRQLYGYLASKEDMEVFNHHCHGKSRLKYELKSYLEMVVNPMKQMSEDNQQLTYLKHKVVKEERRSKVLEETVDVVSQKLRETVEENRIVRQRTKMQHEENKEQMDFLEQFSKEQLAKVQKDIEEKERQFEVLLQEERAKAKLSDVNSGSSEERELRKEKIQRFIDSQVKGVEEFEIEREKLMLEHEEKKVELKRRYLGEEVELEKEFDTALTKLMSKYAPSSFETSTRS</sequence>
<accession>A0A5P1FH02</accession>
<evidence type="ECO:0008006" key="10">
    <source>
        <dbReference type="Google" id="ProtNLM"/>
    </source>
</evidence>
<name>A0A5P1FH02_ASPOF</name>
<keyword evidence="1 4" id="KW-0175">Coiled coil</keyword>
<feature type="region of interest" description="Disordered" evidence="5">
    <location>
        <begin position="1"/>
        <end position="227"/>
    </location>
</feature>
<dbReference type="GO" id="GO:0010050">
    <property type="term" value="P:vegetative phase change"/>
    <property type="evidence" value="ECO:0007669"/>
    <property type="project" value="EnsemblPlants"/>
</dbReference>
<keyword evidence="2" id="KW-0943">RNA-mediated gene silencing</keyword>
<feature type="compositionally biased region" description="Low complexity" evidence="5">
    <location>
        <begin position="94"/>
        <end position="112"/>
    </location>
</feature>
<feature type="compositionally biased region" description="Polar residues" evidence="5">
    <location>
        <begin position="82"/>
        <end position="91"/>
    </location>
</feature>
<feature type="compositionally biased region" description="Pro residues" evidence="5">
    <location>
        <begin position="146"/>
        <end position="156"/>
    </location>
</feature>
<dbReference type="Proteomes" id="UP000243459">
    <property type="component" value="Chromosome 2"/>
</dbReference>
<dbReference type="InterPro" id="IPR044287">
    <property type="entry name" value="SGS3"/>
</dbReference>
<evidence type="ECO:0000259" key="7">
    <source>
        <dbReference type="Pfam" id="PF03470"/>
    </source>
</evidence>
<dbReference type="InterPro" id="IPR005380">
    <property type="entry name" value="XS_domain"/>
</dbReference>
<dbReference type="PANTHER" id="PTHR46602:SF1">
    <property type="entry name" value="PROTEIN SUPPRESSOR OF GENE SILENCING 3"/>
    <property type="match status" value="1"/>
</dbReference>
<dbReference type="InterPro" id="IPR005381">
    <property type="entry name" value="Znf-XS_domain"/>
</dbReference>
<dbReference type="GO" id="GO:0010025">
    <property type="term" value="P:wax biosynthetic process"/>
    <property type="evidence" value="ECO:0007669"/>
    <property type="project" value="EnsemblPlants"/>
</dbReference>
<dbReference type="EMBL" id="CM007382">
    <property type="protein sequence ID" value="ONK77382.1"/>
    <property type="molecule type" value="Genomic_DNA"/>
</dbReference>
<feature type="coiled-coil region" evidence="4">
    <location>
        <begin position="539"/>
        <end position="566"/>
    </location>
</feature>
<dbReference type="CDD" id="cd12266">
    <property type="entry name" value="RRM_like_XS"/>
    <property type="match status" value="1"/>
</dbReference>
<evidence type="ECO:0000256" key="4">
    <source>
        <dbReference type="SAM" id="Coils"/>
    </source>
</evidence>
<dbReference type="Pfam" id="PF03468">
    <property type="entry name" value="XS"/>
    <property type="match status" value="1"/>
</dbReference>
<dbReference type="GO" id="GO:0005783">
    <property type="term" value="C:endoplasmic reticulum"/>
    <property type="evidence" value="ECO:0007669"/>
    <property type="project" value="EnsemblPlants"/>
</dbReference>
<feature type="compositionally biased region" description="Acidic residues" evidence="5">
    <location>
        <begin position="201"/>
        <end position="220"/>
    </location>
</feature>
<evidence type="ECO:0000259" key="6">
    <source>
        <dbReference type="Pfam" id="PF03468"/>
    </source>
</evidence>
<feature type="compositionally biased region" description="Gly residues" evidence="5">
    <location>
        <begin position="1"/>
        <end position="21"/>
    </location>
</feature>
<comment type="similarity">
    <text evidence="3">Belongs to the SGS3 family.</text>
</comment>
<dbReference type="GO" id="GO:0010286">
    <property type="term" value="P:heat acclimation"/>
    <property type="evidence" value="ECO:0007669"/>
    <property type="project" value="EnsemblPlants"/>
</dbReference>
<dbReference type="GO" id="GO:0045182">
    <property type="term" value="F:translation regulator activity"/>
    <property type="evidence" value="ECO:0007669"/>
    <property type="project" value="EnsemblPlants"/>
</dbReference>
<dbReference type="OrthoDB" id="1936239at2759"/>
<dbReference type="Gramene" id="ONK77382">
    <property type="protein sequence ID" value="ONK77382"/>
    <property type="gene ID" value="A4U43_C02F5950"/>
</dbReference>
<feature type="domain" description="XS" evidence="6">
    <location>
        <begin position="331"/>
        <end position="445"/>
    </location>
</feature>
<evidence type="ECO:0000256" key="5">
    <source>
        <dbReference type="SAM" id="MobiDB-lite"/>
    </source>
</evidence>
<dbReference type="OMA" id="DWYNLQP"/>
<dbReference type="GO" id="GO:0010494">
    <property type="term" value="C:cytoplasmic stress granule"/>
    <property type="evidence" value="ECO:0007669"/>
    <property type="project" value="EnsemblPlants"/>
</dbReference>
<organism evidence="8 9">
    <name type="scientific">Asparagus officinalis</name>
    <name type="common">Garden asparagus</name>
    <dbReference type="NCBI Taxonomy" id="4686"/>
    <lineage>
        <taxon>Eukaryota</taxon>
        <taxon>Viridiplantae</taxon>
        <taxon>Streptophyta</taxon>
        <taxon>Embryophyta</taxon>
        <taxon>Tracheophyta</taxon>
        <taxon>Spermatophyta</taxon>
        <taxon>Magnoliopsida</taxon>
        <taxon>Liliopsida</taxon>
        <taxon>Asparagales</taxon>
        <taxon>Asparagaceae</taxon>
        <taxon>Asparagoideae</taxon>
        <taxon>Asparagus</taxon>
    </lineage>
</organism>
<feature type="compositionally biased region" description="Basic and acidic residues" evidence="5">
    <location>
        <begin position="191"/>
        <end position="200"/>
    </location>
</feature>
<keyword evidence="9" id="KW-1185">Reference proteome</keyword>
<feature type="compositionally biased region" description="Low complexity" evidence="5">
    <location>
        <begin position="63"/>
        <end position="73"/>
    </location>
</feature>